<comment type="caution">
    <text evidence="5">The sequence shown here is derived from an EMBL/GenBank/DDBJ whole genome shotgun (WGS) entry which is preliminary data.</text>
</comment>
<dbReference type="AlphaFoldDB" id="A0A1B9PYR6"/>
<evidence type="ECO:0000256" key="1">
    <source>
        <dbReference type="ARBA" id="ARBA00023015"/>
    </source>
</evidence>
<dbReference type="RefSeq" id="WP_017107991.1">
    <property type="nucleotide sequence ID" value="NZ_MAKA01000268.1"/>
</dbReference>
<reference evidence="6" key="1">
    <citation type="submission" date="2016-07" db="EMBL/GenBank/DDBJ databases">
        <title>Nontailed viruses are major unrecognized killers of bacteria in the ocean.</title>
        <authorList>
            <person name="Kauffman K."/>
            <person name="Hussain F."/>
            <person name="Yang J."/>
            <person name="Arevalo P."/>
            <person name="Brown J."/>
            <person name="Cutler M."/>
            <person name="Kelly L."/>
            <person name="Polz M.F."/>
        </authorList>
    </citation>
    <scope>NUCLEOTIDE SEQUENCE [LARGE SCALE GENOMIC DNA]</scope>
    <source>
        <strain evidence="6">10N.286.55.C1</strain>
    </source>
</reference>
<dbReference type="InterPro" id="IPR036390">
    <property type="entry name" value="WH_DNA-bd_sf"/>
</dbReference>
<organism evidence="5 6">
    <name type="scientific">Vibrio lentus</name>
    <dbReference type="NCBI Taxonomy" id="136468"/>
    <lineage>
        <taxon>Bacteria</taxon>
        <taxon>Pseudomonadati</taxon>
        <taxon>Pseudomonadota</taxon>
        <taxon>Gammaproteobacteria</taxon>
        <taxon>Vibrionales</taxon>
        <taxon>Vibrionaceae</taxon>
        <taxon>Vibrio</taxon>
    </lineage>
</organism>
<dbReference type="GO" id="GO:0003677">
    <property type="term" value="F:DNA binding"/>
    <property type="evidence" value="ECO:0007669"/>
    <property type="project" value="UniProtKB-KW"/>
</dbReference>
<dbReference type="PROSITE" id="PS50995">
    <property type="entry name" value="HTH_MARR_2"/>
    <property type="match status" value="1"/>
</dbReference>
<gene>
    <name evidence="5" type="ORF">BCV30_12295</name>
</gene>
<sequence length="144" mass="16190">MFKHELPSDSVGLQLWVAYNKWHSEVMKLLKPLNINHTQFVILASILWCNKNKNETTQTEVVNITGLDKMTLSKSMKALVATNLISKDKGVRDSRSFSLRLTETGEALAINAIAQVEELDQLYFESLKGEKGRFISLLAGLQVP</sequence>
<dbReference type="InterPro" id="IPR036388">
    <property type="entry name" value="WH-like_DNA-bd_sf"/>
</dbReference>
<dbReference type="EMBL" id="MCSI01000138">
    <property type="protein sequence ID" value="PME61005.1"/>
    <property type="molecule type" value="Genomic_DNA"/>
</dbReference>
<dbReference type="GO" id="GO:0003700">
    <property type="term" value="F:DNA-binding transcription factor activity"/>
    <property type="evidence" value="ECO:0007669"/>
    <property type="project" value="InterPro"/>
</dbReference>
<dbReference type="InterPro" id="IPR000835">
    <property type="entry name" value="HTH_MarR-typ"/>
</dbReference>
<accession>A0A1B9PYR6</accession>
<protein>
    <submittedName>
        <fullName evidence="5">Transcriptional regulator</fullName>
    </submittedName>
</protein>
<dbReference type="PANTHER" id="PTHR33164:SF64">
    <property type="entry name" value="TRANSCRIPTIONAL REGULATOR SLYA"/>
    <property type="match status" value="1"/>
</dbReference>
<evidence type="ECO:0000313" key="5">
    <source>
        <dbReference type="EMBL" id="PME61005.1"/>
    </source>
</evidence>
<keyword evidence="1" id="KW-0805">Transcription regulation</keyword>
<evidence type="ECO:0000259" key="4">
    <source>
        <dbReference type="PROSITE" id="PS50995"/>
    </source>
</evidence>
<evidence type="ECO:0000313" key="6">
    <source>
        <dbReference type="Proteomes" id="UP000235778"/>
    </source>
</evidence>
<dbReference type="InterPro" id="IPR039422">
    <property type="entry name" value="MarR/SlyA-like"/>
</dbReference>
<dbReference type="Pfam" id="PF22381">
    <property type="entry name" value="Staph_reg_Sar_Rot"/>
    <property type="match status" value="1"/>
</dbReference>
<name>A0A1B9PYR6_9VIBR</name>
<dbReference type="Proteomes" id="UP000235778">
    <property type="component" value="Unassembled WGS sequence"/>
</dbReference>
<keyword evidence="2" id="KW-0238">DNA-binding</keyword>
<evidence type="ECO:0000256" key="3">
    <source>
        <dbReference type="ARBA" id="ARBA00023163"/>
    </source>
</evidence>
<dbReference type="GO" id="GO:0006950">
    <property type="term" value="P:response to stress"/>
    <property type="evidence" value="ECO:0007669"/>
    <property type="project" value="TreeGrafter"/>
</dbReference>
<dbReference type="SMART" id="SM00347">
    <property type="entry name" value="HTH_MARR"/>
    <property type="match status" value="1"/>
</dbReference>
<evidence type="ECO:0000256" key="2">
    <source>
        <dbReference type="ARBA" id="ARBA00023125"/>
    </source>
</evidence>
<dbReference type="PANTHER" id="PTHR33164">
    <property type="entry name" value="TRANSCRIPTIONAL REGULATOR, MARR FAMILY"/>
    <property type="match status" value="1"/>
</dbReference>
<keyword evidence="3" id="KW-0804">Transcription</keyword>
<dbReference type="SUPFAM" id="SSF46785">
    <property type="entry name" value="Winged helix' DNA-binding domain"/>
    <property type="match status" value="1"/>
</dbReference>
<feature type="domain" description="HTH marR-type" evidence="4">
    <location>
        <begin position="1"/>
        <end position="144"/>
    </location>
</feature>
<proteinExistence type="predicted"/>
<dbReference type="InterPro" id="IPR055166">
    <property type="entry name" value="Transc_reg_Sar_Rot_HTH"/>
</dbReference>
<dbReference type="Gene3D" id="1.10.10.10">
    <property type="entry name" value="Winged helix-like DNA-binding domain superfamily/Winged helix DNA-binding domain"/>
    <property type="match status" value="1"/>
</dbReference>